<evidence type="ECO:0000313" key="1">
    <source>
        <dbReference type="EMBL" id="TDD58155.1"/>
    </source>
</evidence>
<dbReference type="AlphaFoldDB" id="A0A4R4ZI76"/>
<accession>A0A4R4ZI76</accession>
<sequence>MPWSWGATDQEIAADYPCSGRLSGPVIALHRAIDVAASAEVTFRWLCQLKHGTYSYRLLGGGPRVLTPGADELALGQQLMIFQLVDFLPGEHLTGEIQPELVSRYGALTCTYAVRPTGDSSCRIVVRIEIAVPTPARRLSALALAWGDLVMMRKQLRVLRQLAESS</sequence>
<dbReference type="EMBL" id="SMKX01000058">
    <property type="protein sequence ID" value="TDD58155.1"/>
    <property type="molecule type" value="Genomic_DNA"/>
</dbReference>
<proteinExistence type="predicted"/>
<dbReference type="Proteomes" id="UP000295124">
    <property type="component" value="Unassembled WGS sequence"/>
</dbReference>
<keyword evidence="2" id="KW-1185">Reference proteome</keyword>
<dbReference type="SUPFAM" id="SSF55961">
    <property type="entry name" value="Bet v1-like"/>
    <property type="match status" value="1"/>
</dbReference>
<name>A0A4R4ZI76_9ACTN</name>
<dbReference type="OrthoDB" id="3255669at2"/>
<reference evidence="1 2" key="1">
    <citation type="submission" date="2019-03" db="EMBL/GenBank/DDBJ databases">
        <title>Draft genome sequences of novel Actinobacteria.</title>
        <authorList>
            <person name="Sahin N."/>
            <person name="Ay H."/>
            <person name="Saygin H."/>
        </authorList>
    </citation>
    <scope>NUCLEOTIDE SEQUENCE [LARGE SCALE GENOMIC DNA]</scope>
    <source>
        <strain evidence="1 2">JCM 13523</strain>
    </source>
</reference>
<organism evidence="1 2">
    <name type="scientific">Kribbella antibiotica</name>
    <dbReference type="NCBI Taxonomy" id="190195"/>
    <lineage>
        <taxon>Bacteria</taxon>
        <taxon>Bacillati</taxon>
        <taxon>Actinomycetota</taxon>
        <taxon>Actinomycetes</taxon>
        <taxon>Propionibacteriales</taxon>
        <taxon>Kribbellaceae</taxon>
        <taxon>Kribbella</taxon>
    </lineage>
</organism>
<protein>
    <submittedName>
        <fullName evidence="1">SRPBCC family protein</fullName>
    </submittedName>
</protein>
<comment type="caution">
    <text evidence="1">The sequence shown here is derived from an EMBL/GenBank/DDBJ whole genome shotgun (WGS) entry which is preliminary data.</text>
</comment>
<evidence type="ECO:0000313" key="2">
    <source>
        <dbReference type="Proteomes" id="UP000295124"/>
    </source>
</evidence>
<gene>
    <name evidence="1" type="ORF">E1263_20585</name>
</gene>